<protein>
    <recommendedName>
        <fullName evidence="7">Mce associated membrane protein</fullName>
    </recommendedName>
</protein>
<proteinExistence type="predicted"/>
<organism evidence="5 6">
    <name type="scientific">Mycolicibacillus koreensis</name>
    <dbReference type="NCBI Taxonomy" id="1069220"/>
    <lineage>
        <taxon>Bacteria</taxon>
        <taxon>Bacillati</taxon>
        <taxon>Actinomycetota</taxon>
        <taxon>Actinomycetes</taxon>
        <taxon>Mycobacteriales</taxon>
        <taxon>Mycobacteriaceae</taxon>
        <taxon>Mycolicibacillus</taxon>
    </lineage>
</organism>
<gene>
    <name evidence="5" type="ORF">B8W67_11050</name>
</gene>
<sequence length="236" mass="25343">MEDQQPEPGGVSDDESTAPAAETEDQSEAQSEGETEGQAEPTDTDSADSEPTDAEPTEPDRPAGRRRARVSAAALGLAVAAVIGAGAWAGAAVQPYLADRAAVTTRLQVARAATTAITTLWTYTPEDIGTLPDRVADYLTGDLAAQYRKDIEAIAVRYRQAEISLDSEVVGVAVDTVNGDDARALVYTNTTWSSPQTKDIPGLQYRSYVVTLRRDANRWRVARLEPITNFSLTPQF</sequence>
<name>A0AA91PE46_9MYCO</name>
<evidence type="ECO:0008006" key="7">
    <source>
        <dbReference type="Google" id="ProtNLM"/>
    </source>
</evidence>
<keyword evidence="4" id="KW-1133">Transmembrane helix</keyword>
<dbReference type="PANTHER" id="PTHR37042:SF4">
    <property type="entry name" value="OUTER MEMBRANE PROTEIN RV1973"/>
    <property type="match status" value="1"/>
</dbReference>
<dbReference type="GO" id="GO:0016020">
    <property type="term" value="C:membrane"/>
    <property type="evidence" value="ECO:0007669"/>
    <property type="project" value="UniProtKB-SubCell"/>
</dbReference>
<dbReference type="AlphaFoldDB" id="A0AA91PE46"/>
<keyword evidence="6" id="KW-1185">Reference proteome</keyword>
<evidence type="ECO:0000313" key="6">
    <source>
        <dbReference type="Proteomes" id="UP000193577"/>
    </source>
</evidence>
<feature type="region of interest" description="Disordered" evidence="3">
    <location>
        <begin position="1"/>
        <end position="67"/>
    </location>
</feature>
<dbReference type="PANTHER" id="PTHR37042">
    <property type="entry name" value="OUTER MEMBRANE PROTEIN RV1973"/>
    <property type="match status" value="1"/>
</dbReference>
<keyword evidence="4" id="KW-0812">Transmembrane</keyword>
<evidence type="ECO:0000256" key="4">
    <source>
        <dbReference type="SAM" id="Phobius"/>
    </source>
</evidence>
<evidence type="ECO:0000256" key="1">
    <source>
        <dbReference type="ARBA" id="ARBA00004370"/>
    </source>
</evidence>
<comment type="caution">
    <text evidence="5">The sequence shown here is derived from an EMBL/GenBank/DDBJ whole genome shotgun (WGS) entry which is preliminary data.</text>
</comment>
<feature type="transmembrane region" description="Helical" evidence="4">
    <location>
        <begin position="70"/>
        <end position="91"/>
    </location>
</feature>
<accession>A0AA91PE46</accession>
<evidence type="ECO:0000256" key="3">
    <source>
        <dbReference type="SAM" id="MobiDB-lite"/>
    </source>
</evidence>
<comment type="subcellular location">
    <subcellularLocation>
        <location evidence="1">Membrane</location>
    </subcellularLocation>
</comment>
<dbReference type="Proteomes" id="UP000193577">
    <property type="component" value="Unassembled WGS sequence"/>
</dbReference>
<evidence type="ECO:0000256" key="2">
    <source>
        <dbReference type="ARBA" id="ARBA00023136"/>
    </source>
</evidence>
<keyword evidence="2 4" id="KW-0472">Membrane</keyword>
<reference evidence="5 6" key="1">
    <citation type="submission" date="2017-04" db="EMBL/GenBank/DDBJ databases">
        <title>The new phylogeny of genus Mycobacterium.</title>
        <authorList>
            <person name="Tortoli E."/>
            <person name="Trovato A."/>
            <person name="Cirillo D.M."/>
        </authorList>
    </citation>
    <scope>NUCLEOTIDE SEQUENCE [LARGE SCALE GENOMIC DNA]</scope>
    <source>
        <strain evidence="5 6">KCTC 19819</strain>
    </source>
</reference>
<dbReference type="EMBL" id="NCXO01000022">
    <property type="protein sequence ID" value="OSC33402.1"/>
    <property type="molecule type" value="Genomic_DNA"/>
</dbReference>
<evidence type="ECO:0000313" key="5">
    <source>
        <dbReference type="EMBL" id="OSC33402.1"/>
    </source>
</evidence>
<feature type="compositionally biased region" description="Acidic residues" evidence="3">
    <location>
        <begin position="12"/>
        <end position="57"/>
    </location>
</feature>